<proteinExistence type="predicted"/>
<reference evidence="1 2" key="1">
    <citation type="submission" date="2020-08" db="EMBL/GenBank/DDBJ databases">
        <title>Bridging the membrane lipid divide: bacteria of the FCB group superphylum have the potential to synthesize archaeal ether lipids.</title>
        <authorList>
            <person name="Villanueva L."/>
            <person name="Von Meijenfeldt F.A.B."/>
            <person name="Westbye A.B."/>
            <person name="Yadav S."/>
            <person name="Hopmans E.C."/>
            <person name="Dutilh B.E."/>
            <person name="Sinninghe Damste J.S."/>
        </authorList>
    </citation>
    <scope>NUCLEOTIDE SEQUENCE [LARGE SCALE GENOMIC DNA]</scope>
    <source>
        <strain evidence="1">NIOZ-UU36</strain>
    </source>
</reference>
<organism evidence="1 2">
    <name type="scientific">Candidatus Desulfolinea nitratireducens</name>
    <dbReference type="NCBI Taxonomy" id="2841698"/>
    <lineage>
        <taxon>Bacteria</taxon>
        <taxon>Bacillati</taxon>
        <taxon>Chloroflexota</taxon>
        <taxon>Anaerolineae</taxon>
        <taxon>Anaerolineales</taxon>
        <taxon>Anaerolineales incertae sedis</taxon>
        <taxon>Candidatus Desulfolinea</taxon>
    </lineage>
</organism>
<dbReference type="Proteomes" id="UP000614469">
    <property type="component" value="Unassembled WGS sequence"/>
</dbReference>
<name>A0A8J6NGN0_9CHLR</name>
<evidence type="ECO:0000313" key="1">
    <source>
        <dbReference type="EMBL" id="MBC8334431.1"/>
    </source>
</evidence>
<dbReference type="GO" id="GO:0008705">
    <property type="term" value="F:methionine synthase activity"/>
    <property type="evidence" value="ECO:0007669"/>
    <property type="project" value="InterPro"/>
</dbReference>
<dbReference type="SUPFAM" id="SSF56507">
    <property type="entry name" value="Methionine synthase activation domain-like"/>
    <property type="match status" value="1"/>
</dbReference>
<evidence type="ECO:0000313" key="2">
    <source>
        <dbReference type="Proteomes" id="UP000614469"/>
    </source>
</evidence>
<dbReference type="InterPro" id="IPR037010">
    <property type="entry name" value="VitB12-dep_Met_synth_activ_sf"/>
</dbReference>
<accession>A0A8J6NGN0</accession>
<sequence length="231" mass="25308">MPILEGISPIIDVDQVLKAQGADPEIIRKRKPQLVKIAQNALEQGYPYLDFKVLFREIDVLSLKHERLKLEDQHELKGKLIAEHLGPAAKVILILCTIGSRLEDYSLNTIKSDPVTGLALEGVGSAAVEALANAACNYFEEKAHEENLGSTIPLSPGMIGWSVEEGQPQIFKLLDTNEIGVSLTTSYLMLPRKTLSMVIGIGADIKAGGKTCDYCTMNETCAYQHQYTSSH</sequence>
<comment type="caution">
    <text evidence="1">The sequence shown here is derived from an EMBL/GenBank/DDBJ whole genome shotgun (WGS) entry which is preliminary data.</text>
</comment>
<dbReference type="Gene3D" id="3.40.109.40">
    <property type="match status" value="1"/>
</dbReference>
<evidence type="ECO:0008006" key="3">
    <source>
        <dbReference type="Google" id="ProtNLM"/>
    </source>
</evidence>
<dbReference type="EMBL" id="JACNJN010000065">
    <property type="protein sequence ID" value="MBC8334431.1"/>
    <property type="molecule type" value="Genomic_DNA"/>
</dbReference>
<dbReference type="AlphaFoldDB" id="A0A8J6NGN0"/>
<protein>
    <recommendedName>
        <fullName evidence="3">AdoMet activation domain-containing protein</fullName>
    </recommendedName>
</protein>
<gene>
    <name evidence="1" type="ORF">H8E29_04125</name>
</gene>